<feature type="region of interest" description="Disordered" evidence="1">
    <location>
        <begin position="1"/>
        <end position="22"/>
    </location>
</feature>
<dbReference type="SMART" id="SM00256">
    <property type="entry name" value="FBOX"/>
    <property type="match status" value="1"/>
</dbReference>
<proteinExistence type="predicted"/>
<dbReference type="Gene3D" id="1.20.1280.50">
    <property type="match status" value="1"/>
</dbReference>
<accession>A0AA39L8S3</accession>
<sequence>MAMDNVRQSDVPSLNGHGQPKGLAALDRNATQAERNRVIDEFFESFGTWDWLYARSKCRHANFDQSPLATFSNLPLDILHLITIHLSLPDMINCRLVSKSWNNLWSDRVVNGGLIRKHFPGAFECFGHSMPAAKLLVQLVRQHSIQGWAKWAATHISWNIGTEAALESARDGVVSRALPSTLGSYPPRFIFADGKVAWQAMPSCVVIDDLVAETWQRVSFVSNRLHGVSSRLIGFSGVLVLVGDEDNAPEDQGPRPSCRKLIVHHLPSDTQKSIVLPNNLAKCFTSKNSAVFVTRGPEAFVFTWGGALRQLDISVDKGDTIPATCTHDGAAVLFHPVDQGTIFVLSAGRPRGPKLHSIVVSKYRQGLLEHQKILPVHVREMTMKIYKANEFGLYSICISNSKCDGRKYVTLLYNVVTESFYEIASGSPANHDWDESSIITYSMLRQLWNSHLFTSTTSRQDHSEAMGYSFKLAVDSCNTMTAVSESPPRNPRLSSMKMWQQEIRHGERSESPRIGFPRTFDISNDFVVICYEKGYFVLCAHGREIRLKEQGTIQDGCQMK</sequence>
<evidence type="ECO:0000313" key="3">
    <source>
        <dbReference type="EMBL" id="KAK0388145.1"/>
    </source>
</evidence>
<evidence type="ECO:0000256" key="1">
    <source>
        <dbReference type="SAM" id="MobiDB-lite"/>
    </source>
</evidence>
<name>A0AA39L8S3_SARSR</name>
<keyword evidence="4" id="KW-1185">Reference proteome</keyword>
<feature type="compositionally biased region" description="Polar residues" evidence="1">
    <location>
        <begin position="1"/>
        <end position="12"/>
    </location>
</feature>
<dbReference type="EMBL" id="JAPDFR010000003">
    <property type="protein sequence ID" value="KAK0388145.1"/>
    <property type="molecule type" value="Genomic_DNA"/>
</dbReference>
<comment type="caution">
    <text evidence="3">The sequence shown here is derived from an EMBL/GenBank/DDBJ whole genome shotgun (WGS) entry which is preliminary data.</text>
</comment>
<dbReference type="Proteomes" id="UP001175261">
    <property type="component" value="Unassembled WGS sequence"/>
</dbReference>
<organism evidence="3 4">
    <name type="scientific">Sarocladium strictum</name>
    <name type="common">Black bundle disease fungus</name>
    <name type="synonym">Acremonium strictum</name>
    <dbReference type="NCBI Taxonomy" id="5046"/>
    <lineage>
        <taxon>Eukaryota</taxon>
        <taxon>Fungi</taxon>
        <taxon>Dikarya</taxon>
        <taxon>Ascomycota</taxon>
        <taxon>Pezizomycotina</taxon>
        <taxon>Sordariomycetes</taxon>
        <taxon>Hypocreomycetidae</taxon>
        <taxon>Hypocreales</taxon>
        <taxon>Sarocladiaceae</taxon>
        <taxon>Sarocladium</taxon>
    </lineage>
</organism>
<dbReference type="InterPro" id="IPR036047">
    <property type="entry name" value="F-box-like_dom_sf"/>
</dbReference>
<dbReference type="PROSITE" id="PS50181">
    <property type="entry name" value="FBOX"/>
    <property type="match status" value="1"/>
</dbReference>
<dbReference type="AlphaFoldDB" id="A0AA39L8S3"/>
<feature type="domain" description="F-box" evidence="2">
    <location>
        <begin position="68"/>
        <end position="118"/>
    </location>
</feature>
<evidence type="ECO:0000313" key="4">
    <source>
        <dbReference type="Proteomes" id="UP001175261"/>
    </source>
</evidence>
<dbReference type="InterPro" id="IPR001810">
    <property type="entry name" value="F-box_dom"/>
</dbReference>
<reference evidence="3" key="1">
    <citation type="submission" date="2022-10" db="EMBL/GenBank/DDBJ databases">
        <title>Determination and structural analysis of whole genome sequence of Sarocladium strictum F4-1.</title>
        <authorList>
            <person name="Hu L."/>
            <person name="Jiang Y."/>
        </authorList>
    </citation>
    <scope>NUCLEOTIDE SEQUENCE</scope>
    <source>
        <strain evidence="3">F4-1</strain>
    </source>
</reference>
<protein>
    <recommendedName>
        <fullName evidence="2">F-box domain-containing protein</fullName>
    </recommendedName>
</protein>
<evidence type="ECO:0000259" key="2">
    <source>
        <dbReference type="PROSITE" id="PS50181"/>
    </source>
</evidence>
<gene>
    <name evidence="3" type="ORF">NLU13_4390</name>
</gene>
<dbReference type="Pfam" id="PF00646">
    <property type="entry name" value="F-box"/>
    <property type="match status" value="1"/>
</dbReference>
<dbReference type="SUPFAM" id="SSF81383">
    <property type="entry name" value="F-box domain"/>
    <property type="match status" value="1"/>
</dbReference>